<protein>
    <recommendedName>
        <fullName evidence="3">Sugar-phosphatase</fullName>
    </recommendedName>
</protein>
<dbReference type="Pfam" id="PF08282">
    <property type="entry name" value="Hydrolase_3"/>
    <property type="match status" value="1"/>
</dbReference>
<dbReference type="GO" id="GO:0000287">
    <property type="term" value="F:magnesium ion binding"/>
    <property type="evidence" value="ECO:0007669"/>
    <property type="project" value="TreeGrafter"/>
</dbReference>
<dbReference type="RefSeq" id="WP_228400779.1">
    <property type="nucleotide sequence ID" value="NZ_FNDW01000011.1"/>
</dbReference>
<evidence type="ECO:0000313" key="1">
    <source>
        <dbReference type="EMBL" id="SDI68011.1"/>
    </source>
</evidence>
<dbReference type="NCBIfam" id="TIGR01484">
    <property type="entry name" value="HAD-SF-IIB"/>
    <property type="match status" value="1"/>
</dbReference>
<dbReference type="SUPFAM" id="SSF56784">
    <property type="entry name" value="HAD-like"/>
    <property type="match status" value="1"/>
</dbReference>
<dbReference type="GO" id="GO:0005829">
    <property type="term" value="C:cytosol"/>
    <property type="evidence" value="ECO:0007669"/>
    <property type="project" value="TreeGrafter"/>
</dbReference>
<dbReference type="PANTHER" id="PTHR10000">
    <property type="entry name" value="PHOSPHOSERINE PHOSPHATASE"/>
    <property type="match status" value="1"/>
</dbReference>
<dbReference type="GO" id="GO:0016791">
    <property type="term" value="F:phosphatase activity"/>
    <property type="evidence" value="ECO:0007669"/>
    <property type="project" value="TreeGrafter"/>
</dbReference>
<sequence>MEFKDTEKYCMDNIRMIVTDMDGTFLNSEHQVSPDFPEVYAELKKRNILFVPASGRQMLGITKYFGDIENEMAFIAENGGYVIYKNQELFADKMEQQHIAEIIRSIRAISGATAVLSGKKKAYVETDNQDFISYISQFYTDNEIVEDLTVRNDDSIFKIAVYHPEGSELNVYPLLKEFEKYNLEVVVSGKYWLDIMNKNINKGNALEKLQTALDITPQQTMAFGDYMNDIEMLKNSKYSYAMKNAHPSVKQAASFEACSNDNFGVLKIIKDYLNTN</sequence>
<dbReference type="STRING" id="311334.SAMN05421846_111158"/>
<dbReference type="InterPro" id="IPR000150">
    <property type="entry name" value="Cof"/>
</dbReference>
<organism evidence="1 2">
    <name type="scientific">Chryseobacterium taeanense</name>
    <dbReference type="NCBI Taxonomy" id="311334"/>
    <lineage>
        <taxon>Bacteria</taxon>
        <taxon>Pseudomonadati</taxon>
        <taxon>Bacteroidota</taxon>
        <taxon>Flavobacteriia</taxon>
        <taxon>Flavobacteriales</taxon>
        <taxon>Weeksellaceae</taxon>
        <taxon>Chryseobacterium group</taxon>
        <taxon>Chryseobacterium</taxon>
    </lineage>
</organism>
<dbReference type="InterPro" id="IPR036412">
    <property type="entry name" value="HAD-like_sf"/>
</dbReference>
<dbReference type="CDD" id="cd07518">
    <property type="entry name" value="HAD_YbiV-Like"/>
    <property type="match status" value="1"/>
</dbReference>
<dbReference type="SFLD" id="SFLDG01140">
    <property type="entry name" value="C2.B:_Phosphomannomutase_and_P"/>
    <property type="match status" value="1"/>
</dbReference>
<dbReference type="InterPro" id="IPR023214">
    <property type="entry name" value="HAD_sf"/>
</dbReference>
<dbReference type="InterPro" id="IPR006379">
    <property type="entry name" value="HAD-SF_hydro_IIB"/>
</dbReference>
<dbReference type="Gene3D" id="3.30.1240.10">
    <property type="match status" value="1"/>
</dbReference>
<dbReference type="SFLD" id="SFLDG01144">
    <property type="entry name" value="C2.B.4:_PGP_Like"/>
    <property type="match status" value="1"/>
</dbReference>
<dbReference type="SFLD" id="SFLDS00003">
    <property type="entry name" value="Haloacid_Dehalogenase"/>
    <property type="match status" value="1"/>
</dbReference>
<dbReference type="AlphaFoldDB" id="A0A1G8MJ35"/>
<dbReference type="EMBL" id="FNDW01000011">
    <property type="protein sequence ID" value="SDI68011.1"/>
    <property type="molecule type" value="Genomic_DNA"/>
</dbReference>
<reference evidence="2" key="1">
    <citation type="submission" date="2016-10" db="EMBL/GenBank/DDBJ databases">
        <authorList>
            <person name="Varghese N."/>
            <person name="Submissions S."/>
        </authorList>
    </citation>
    <scope>NUCLEOTIDE SEQUENCE [LARGE SCALE GENOMIC DNA]</scope>
    <source>
        <strain evidence="2">DSM 17071</strain>
    </source>
</reference>
<proteinExistence type="predicted"/>
<name>A0A1G8MJ35_9FLAO</name>
<evidence type="ECO:0008006" key="3">
    <source>
        <dbReference type="Google" id="ProtNLM"/>
    </source>
</evidence>
<keyword evidence="2" id="KW-1185">Reference proteome</keyword>
<evidence type="ECO:0000313" key="2">
    <source>
        <dbReference type="Proteomes" id="UP000198869"/>
    </source>
</evidence>
<accession>A0A1G8MJ35</accession>
<dbReference type="PANTHER" id="PTHR10000:SF8">
    <property type="entry name" value="HAD SUPERFAMILY HYDROLASE-LIKE, TYPE 3"/>
    <property type="match status" value="1"/>
</dbReference>
<dbReference type="NCBIfam" id="TIGR00099">
    <property type="entry name" value="Cof-subfamily"/>
    <property type="match status" value="1"/>
</dbReference>
<gene>
    <name evidence="1" type="ORF">SAMN05421846_111158</name>
</gene>
<dbReference type="Gene3D" id="3.40.50.1000">
    <property type="entry name" value="HAD superfamily/HAD-like"/>
    <property type="match status" value="1"/>
</dbReference>
<dbReference type="Proteomes" id="UP000198869">
    <property type="component" value="Unassembled WGS sequence"/>
</dbReference>